<evidence type="ECO:0000313" key="2">
    <source>
        <dbReference type="EMBL" id="PYH69942.1"/>
    </source>
</evidence>
<keyword evidence="1" id="KW-1133">Transmembrane helix</keyword>
<evidence type="ECO:0000256" key="1">
    <source>
        <dbReference type="SAM" id="Phobius"/>
    </source>
</evidence>
<feature type="transmembrane region" description="Helical" evidence="1">
    <location>
        <begin position="50"/>
        <end position="72"/>
    </location>
</feature>
<proteinExistence type="predicted"/>
<dbReference type="RefSeq" id="XP_025563736.1">
    <property type="nucleotide sequence ID" value="XM_025702354.1"/>
</dbReference>
<name>A0A319CNL2_ASPVC</name>
<organism evidence="2 3">
    <name type="scientific">Aspergillus vadensis (strain CBS 113365 / IMI 142717 / IBT 24658)</name>
    <dbReference type="NCBI Taxonomy" id="1448311"/>
    <lineage>
        <taxon>Eukaryota</taxon>
        <taxon>Fungi</taxon>
        <taxon>Dikarya</taxon>
        <taxon>Ascomycota</taxon>
        <taxon>Pezizomycotina</taxon>
        <taxon>Eurotiomycetes</taxon>
        <taxon>Eurotiomycetidae</taxon>
        <taxon>Eurotiales</taxon>
        <taxon>Aspergillaceae</taxon>
        <taxon>Aspergillus</taxon>
        <taxon>Aspergillus subgen. Circumdati</taxon>
    </lineage>
</organism>
<keyword evidence="1" id="KW-0812">Transmembrane</keyword>
<keyword evidence="1" id="KW-0472">Membrane</keyword>
<feature type="transmembrane region" description="Helical" evidence="1">
    <location>
        <begin position="78"/>
        <end position="96"/>
    </location>
</feature>
<dbReference type="GeneID" id="37206946"/>
<dbReference type="AlphaFoldDB" id="A0A319CNL2"/>
<keyword evidence="3" id="KW-1185">Reference proteome</keyword>
<protein>
    <submittedName>
        <fullName evidence="2">Uncharacterized protein</fullName>
    </submittedName>
</protein>
<reference evidence="2" key="1">
    <citation type="submission" date="2016-12" db="EMBL/GenBank/DDBJ databases">
        <title>The genomes of Aspergillus section Nigri reveals drivers in fungal speciation.</title>
        <authorList>
            <consortium name="DOE Joint Genome Institute"/>
            <person name="Vesth T.C."/>
            <person name="Nybo J."/>
            <person name="Theobald S."/>
            <person name="Brandl J."/>
            <person name="Frisvad J.C."/>
            <person name="Nielsen K.F."/>
            <person name="Lyhne E.K."/>
            <person name="Kogle M.E."/>
            <person name="Kuo A."/>
            <person name="Riley R."/>
            <person name="Clum A."/>
            <person name="Nolan M."/>
            <person name="Lipzen A."/>
            <person name="Salamov A."/>
            <person name="Henrissat B."/>
            <person name="Wiebenga A."/>
            <person name="De Vries R.P."/>
            <person name="Grigoriev I.V."/>
            <person name="Mortensen U.H."/>
            <person name="Andersen M.R."/>
            <person name="Baker S.E."/>
        </authorList>
    </citation>
    <scope>NUCLEOTIDE SEQUENCE [LARGE SCALE GENOMIC DNA]</scope>
    <source>
        <strain evidence="2">CBS 113365</strain>
    </source>
</reference>
<evidence type="ECO:0000313" key="3">
    <source>
        <dbReference type="Proteomes" id="UP000248405"/>
    </source>
</evidence>
<accession>A0A319CNL2</accession>
<sequence length="122" mass="13811">MIHIRQWTSSFGRPNGRRHLTQAWMIETEQRSKRLPSCTILSEHALFTSIFMAGNVPLMFGDSLAFLCLALLNSHFHIILTTYISSIDIIILLISSTNKFSDIFAKARHTIPSASIPACHRQ</sequence>
<gene>
    <name evidence="2" type="ORF">BO88DRAFT_270788</name>
</gene>
<dbReference type="EMBL" id="KZ821622">
    <property type="protein sequence ID" value="PYH69942.1"/>
    <property type="molecule type" value="Genomic_DNA"/>
</dbReference>
<dbReference type="Proteomes" id="UP000248405">
    <property type="component" value="Unassembled WGS sequence"/>
</dbReference>